<dbReference type="Gene3D" id="3.40.50.2000">
    <property type="entry name" value="Glycogen Phosphorylase B"/>
    <property type="match status" value="1"/>
</dbReference>
<organism evidence="2 3">
    <name type="scientific">Bacteroides coprosuis DSM 18011</name>
    <dbReference type="NCBI Taxonomy" id="679937"/>
    <lineage>
        <taxon>Bacteria</taxon>
        <taxon>Pseudomonadati</taxon>
        <taxon>Bacteroidota</taxon>
        <taxon>Bacteroidia</taxon>
        <taxon>Bacteroidales</taxon>
        <taxon>Bacteroidaceae</taxon>
        <taxon>Bacteroides</taxon>
    </lineage>
</organism>
<sequence length="427" mass="49602">MRILILVDEVWNDYVFGNGVLTNWFTGFNAEYATVYLSPGLPNNKICNRYFQVTDKDMFISLVGKRAGRITNNDSSCSEMVAQHQGIYHYLKKISIIIHTPMMMLRDAIWCMGRYNEEALKSFIDDFKPDIVFSPRKVSPKFLRLEKIIYRLCGKPIVPFTGDNEIGYDCFSLSPFFWIRRYFITKMFEKNVAIYSHYFAHSKRQTLLYSQKYKLSTSVLFKCSSYISNHNKSSIDMPIKVVYAGRLYCNRWKTLAAIGKAIKKINQEGEKIRLYIYTMDKLTKKQRKVLSEENSVYVKGGVTPDQLVKIYNHADIALHVESFDRVNMLATKYSFSTKIIDLLSSGCAVMAICWEKQTGYEYLSEQDAGICIPSYDRIEPKLRELLANPQIILEYTQKAMDCAKKNHSRKAVHKQLSEIFKNIINNY</sequence>
<protein>
    <recommendedName>
        <fullName evidence="1">Spore protein YkvP/CgeB glycosyl transferase-like domain-containing protein</fullName>
    </recommendedName>
</protein>
<evidence type="ECO:0000313" key="2">
    <source>
        <dbReference type="EMBL" id="EGJ72048.1"/>
    </source>
</evidence>
<dbReference type="Pfam" id="PF13524">
    <property type="entry name" value="Glyco_trans_1_2"/>
    <property type="match status" value="1"/>
</dbReference>
<evidence type="ECO:0000259" key="1">
    <source>
        <dbReference type="Pfam" id="PF13524"/>
    </source>
</evidence>
<dbReference type="STRING" id="679937.Bcop_1860"/>
<feature type="domain" description="Spore protein YkvP/CgeB glycosyl transferase-like" evidence="1">
    <location>
        <begin position="292"/>
        <end position="415"/>
    </location>
</feature>
<proteinExistence type="predicted"/>
<dbReference type="Proteomes" id="UP000018439">
    <property type="component" value="Chromosome"/>
</dbReference>
<dbReference type="AlphaFoldDB" id="F3ZS27"/>
<evidence type="ECO:0000313" key="3">
    <source>
        <dbReference type="Proteomes" id="UP000018439"/>
    </source>
</evidence>
<gene>
    <name evidence="2" type="ORF">Bcop_1860</name>
</gene>
<accession>F3ZS27</accession>
<dbReference type="eggNOG" id="COG0438">
    <property type="taxonomic scope" value="Bacteria"/>
</dbReference>
<reference evidence="2 3" key="1">
    <citation type="journal article" date="2011" name="Stand. Genomic Sci.">
        <title>Non-contiguous finished genome sequence of Bacteroides coprosuis type strain (PC139).</title>
        <authorList>
            <person name="Land M."/>
            <person name="Held B."/>
            <person name="Gronow S."/>
            <person name="Abt B."/>
            <person name="Lucas S."/>
            <person name="Del Rio T.G."/>
            <person name="Nolan M."/>
            <person name="Tice H."/>
            <person name="Cheng J.F."/>
            <person name="Pitluck S."/>
            <person name="Liolios K."/>
            <person name="Pagani I."/>
            <person name="Ivanova N."/>
            <person name="Mavromatis K."/>
            <person name="Mikhailova N."/>
            <person name="Pati A."/>
            <person name="Tapia R."/>
            <person name="Han C."/>
            <person name="Goodwin L."/>
            <person name="Chen A."/>
            <person name="Palaniappan K."/>
            <person name="Hauser L."/>
            <person name="Brambilla E.M."/>
            <person name="Rohde M."/>
            <person name="Goker M."/>
            <person name="Detter J.C."/>
            <person name="Woyke T."/>
            <person name="Bristow J."/>
            <person name="Eisen J.A."/>
            <person name="Markowitz V."/>
            <person name="Hugenholtz P."/>
            <person name="Kyrpides N.C."/>
            <person name="Klenk H.P."/>
            <person name="Lapidus A."/>
        </authorList>
    </citation>
    <scope>NUCLEOTIDE SEQUENCE</scope>
    <source>
        <strain evidence="2 3">DSM 18011</strain>
    </source>
</reference>
<dbReference type="OrthoDB" id="1100717at2"/>
<dbReference type="InterPro" id="IPR055259">
    <property type="entry name" value="YkvP/CgeB_Glyco_trans-like"/>
</dbReference>
<name>F3ZS27_9BACE</name>
<dbReference type="HOGENOM" id="CLU_050355_0_0_10"/>
<dbReference type="SUPFAM" id="SSF53756">
    <property type="entry name" value="UDP-Glycosyltransferase/glycogen phosphorylase"/>
    <property type="match status" value="1"/>
</dbReference>
<dbReference type="EMBL" id="CM001167">
    <property type="protein sequence ID" value="EGJ72048.1"/>
    <property type="molecule type" value="Genomic_DNA"/>
</dbReference>
<keyword evidence="3" id="KW-1185">Reference proteome</keyword>